<sequence length="141" mass="15572">MSAHSAEFTLSTRGKGTYEITDEVKSVVADAGISTGTATIFVQHTSASLVIMENADPSARTDLEAFFDHLVPEDTPYFIHTYEGPDDMPSHIRMALTRSSEVIPVINGRMTLGTWQGIFLFEHRYAPHTRRISIVVQGESS</sequence>
<protein>
    <recommendedName>
        <fullName evidence="3">YjbQ family protein</fullName>
    </recommendedName>
</protein>
<dbReference type="PANTHER" id="PTHR30615:SF8">
    <property type="entry name" value="UPF0047 PROTEIN C4A8.02C"/>
    <property type="match status" value="1"/>
</dbReference>
<dbReference type="PROSITE" id="PS01314">
    <property type="entry name" value="UPF0047"/>
    <property type="match status" value="1"/>
</dbReference>
<dbReference type="AlphaFoldDB" id="A0AAT9FIG4"/>
<organism evidence="2">
    <name type="scientific">Oceaniferula spumae</name>
    <dbReference type="NCBI Taxonomy" id="2979115"/>
    <lineage>
        <taxon>Bacteria</taxon>
        <taxon>Pseudomonadati</taxon>
        <taxon>Verrucomicrobiota</taxon>
        <taxon>Verrucomicrobiia</taxon>
        <taxon>Verrucomicrobiales</taxon>
        <taxon>Verrucomicrobiaceae</taxon>
        <taxon>Oceaniferula</taxon>
    </lineage>
</organism>
<dbReference type="InterPro" id="IPR001602">
    <property type="entry name" value="UPF0047_YjbQ-like"/>
</dbReference>
<gene>
    <name evidence="2" type="ORF">NT6N_08140</name>
</gene>
<dbReference type="KEGG" id="osu:NT6N_08140"/>
<evidence type="ECO:0000256" key="1">
    <source>
        <dbReference type="ARBA" id="ARBA00005534"/>
    </source>
</evidence>
<dbReference type="Pfam" id="PF01894">
    <property type="entry name" value="YjbQ"/>
    <property type="match status" value="1"/>
</dbReference>
<comment type="similarity">
    <text evidence="1">Belongs to the UPF0047 family.</text>
</comment>
<dbReference type="Gene3D" id="2.60.120.460">
    <property type="entry name" value="YjbQ-like"/>
    <property type="match status" value="1"/>
</dbReference>
<accession>A0AAT9FIG4</accession>
<dbReference type="SUPFAM" id="SSF111038">
    <property type="entry name" value="YjbQ-like"/>
    <property type="match status" value="1"/>
</dbReference>
<dbReference type="InterPro" id="IPR035917">
    <property type="entry name" value="YjbQ-like_sf"/>
</dbReference>
<dbReference type="PIRSF" id="PIRSF004681">
    <property type="entry name" value="UCP004681"/>
    <property type="match status" value="1"/>
</dbReference>
<dbReference type="EMBL" id="AP026866">
    <property type="protein sequence ID" value="BDS05774.1"/>
    <property type="molecule type" value="Genomic_DNA"/>
</dbReference>
<evidence type="ECO:0008006" key="3">
    <source>
        <dbReference type="Google" id="ProtNLM"/>
    </source>
</evidence>
<dbReference type="NCBIfam" id="TIGR00149">
    <property type="entry name" value="TIGR00149_YjbQ"/>
    <property type="match status" value="1"/>
</dbReference>
<name>A0AAT9FIG4_9BACT</name>
<proteinExistence type="inferred from homology"/>
<reference evidence="2" key="1">
    <citation type="submission" date="2024-07" db="EMBL/GenBank/DDBJ databases">
        <title>Complete genome sequence of Verrucomicrobiaceae bacterium NT6N.</title>
        <authorList>
            <person name="Huang C."/>
            <person name="Takami H."/>
            <person name="Hamasaki K."/>
        </authorList>
    </citation>
    <scope>NUCLEOTIDE SEQUENCE</scope>
    <source>
        <strain evidence="2">NT6N</strain>
    </source>
</reference>
<dbReference type="PANTHER" id="PTHR30615">
    <property type="entry name" value="UNCHARACTERIZED PROTEIN YJBQ-RELATED"/>
    <property type="match status" value="1"/>
</dbReference>
<evidence type="ECO:0000313" key="2">
    <source>
        <dbReference type="EMBL" id="BDS05774.1"/>
    </source>
</evidence>